<evidence type="ECO:0000256" key="7">
    <source>
        <dbReference type="SAM" id="Phobius"/>
    </source>
</evidence>
<evidence type="ECO:0000256" key="6">
    <source>
        <dbReference type="SAM" id="MobiDB-lite"/>
    </source>
</evidence>
<dbReference type="Pfam" id="PF00854">
    <property type="entry name" value="PTR2"/>
    <property type="match status" value="1"/>
</dbReference>
<feature type="compositionally biased region" description="Basic residues" evidence="6">
    <location>
        <begin position="318"/>
        <end position="337"/>
    </location>
</feature>
<evidence type="ECO:0000256" key="1">
    <source>
        <dbReference type="ARBA" id="ARBA00004141"/>
    </source>
</evidence>
<keyword evidence="4 7" id="KW-1133">Transmembrane helix</keyword>
<feature type="compositionally biased region" description="Low complexity" evidence="6">
    <location>
        <begin position="116"/>
        <end position="130"/>
    </location>
</feature>
<dbReference type="EMBL" id="CM000140">
    <property type="protein sequence ID" value="EAZ26524.1"/>
    <property type="molecule type" value="Genomic_DNA"/>
</dbReference>
<accession>A0A9K3Y8C9</accession>
<accession>A3AGT5</accession>
<proteinExistence type="inferred from homology"/>
<comment type="subcellular location">
    <subcellularLocation>
        <location evidence="1">Membrane</location>
        <topology evidence="1">Multi-pass membrane protein</topology>
    </subcellularLocation>
</comment>
<dbReference type="AlphaFoldDB" id="A0A9K3Y8C9"/>
<dbReference type="GO" id="GO:0016020">
    <property type="term" value="C:membrane"/>
    <property type="evidence" value="ECO:0007669"/>
    <property type="project" value="UniProtKB-SubCell"/>
</dbReference>
<dbReference type="GO" id="GO:0022857">
    <property type="term" value="F:transmembrane transporter activity"/>
    <property type="evidence" value="ECO:0007669"/>
    <property type="project" value="InterPro"/>
</dbReference>
<reference evidence="9" key="3">
    <citation type="journal article" date="2005" name="PLoS Biol.">
        <title>The genomes of Oryza sativa: a history of duplications.</title>
        <authorList>
            <person name="Yu J."/>
            <person name="Wang J."/>
            <person name="Lin W."/>
            <person name="Li S."/>
            <person name="Li H."/>
            <person name="Zhou J."/>
            <person name="Ni P."/>
            <person name="Dong W."/>
            <person name="Hu S."/>
            <person name="Zeng C."/>
            <person name="Zhang J."/>
            <person name="Zhang Y."/>
            <person name="Li R."/>
            <person name="Xu Z."/>
            <person name="Li S."/>
            <person name="Li X."/>
            <person name="Zheng H."/>
            <person name="Cong L."/>
            <person name="Lin L."/>
            <person name="Yin J."/>
            <person name="Geng J."/>
            <person name="Li G."/>
            <person name="Shi J."/>
            <person name="Liu J."/>
            <person name="Lv H."/>
            <person name="Li J."/>
            <person name="Wang J."/>
            <person name="Deng Y."/>
            <person name="Ran L."/>
            <person name="Shi X."/>
            <person name="Wang X."/>
            <person name="Wu Q."/>
            <person name="Li C."/>
            <person name="Ren X."/>
            <person name="Wang J."/>
            <person name="Wang X."/>
            <person name="Li D."/>
            <person name="Liu D."/>
            <person name="Zhang X."/>
            <person name="Ji Z."/>
            <person name="Zhao W."/>
            <person name="Sun Y."/>
            <person name="Zhang Z."/>
            <person name="Bao J."/>
            <person name="Han Y."/>
            <person name="Dong L."/>
            <person name="Ji J."/>
            <person name="Chen P."/>
            <person name="Wu S."/>
            <person name="Liu J."/>
            <person name="Xiao Y."/>
            <person name="Bu D."/>
            <person name="Tan J."/>
            <person name="Yang L."/>
            <person name="Ye C."/>
            <person name="Zhang J."/>
            <person name="Xu J."/>
            <person name="Zhou Y."/>
            <person name="Yu Y."/>
            <person name="Zhang B."/>
            <person name="Zhuang S."/>
            <person name="Wei H."/>
            <person name="Liu B."/>
            <person name="Lei M."/>
            <person name="Yu H."/>
            <person name="Li Y."/>
            <person name="Xu H."/>
            <person name="Wei S."/>
            <person name="He X."/>
            <person name="Fang L."/>
            <person name="Zhang Z."/>
            <person name="Zhang Y."/>
            <person name="Huang X."/>
            <person name="Su Z."/>
            <person name="Tong W."/>
            <person name="Li J."/>
            <person name="Tong Z."/>
            <person name="Li S."/>
            <person name="Ye J."/>
            <person name="Wang L."/>
            <person name="Fang L."/>
            <person name="Lei T."/>
            <person name="Chen C."/>
            <person name="Chen H."/>
            <person name="Xu Z."/>
            <person name="Li H."/>
            <person name="Huang H."/>
            <person name="Zhang F."/>
            <person name="Xu H."/>
            <person name="Li N."/>
            <person name="Zhao C."/>
            <person name="Li S."/>
            <person name="Dong L."/>
            <person name="Huang Y."/>
            <person name="Li L."/>
            <person name="Xi Y."/>
            <person name="Qi Q."/>
            <person name="Li W."/>
            <person name="Zhang B."/>
            <person name="Hu W."/>
            <person name="Zhang Y."/>
            <person name="Tian X."/>
            <person name="Jiao Y."/>
            <person name="Liang X."/>
            <person name="Jin J."/>
            <person name="Gao L."/>
            <person name="Zheng W."/>
            <person name="Hao B."/>
            <person name="Liu S."/>
            <person name="Wang W."/>
            <person name="Yuan L."/>
            <person name="Cao M."/>
            <person name="McDermott J."/>
            <person name="Samudrala R."/>
            <person name="Wang J."/>
            <person name="Wong G.K."/>
            <person name="Yang H."/>
        </authorList>
    </citation>
    <scope>NUCLEOTIDE SEQUENCE [LARGE SCALE GENOMIC DNA]</scope>
</reference>
<dbReference type="InterPro" id="IPR036259">
    <property type="entry name" value="MFS_trans_sf"/>
</dbReference>
<keyword evidence="5 7" id="KW-0472">Membrane</keyword>
<feature type="region of interest" description="Disordered" evidence="6">
    <location>
        <begin position="94"/>
        <end position="130"/>
    </location>
</feature>
<feature type="region of interest" description="Disordered" evidence="6">
    <location>
        <begin position="1"/>
        <end position="29"/>
    </location>
</feature>
<evidence type="ECO:0000256" key="2">
    <source>
        <dbReference type="ARBA" id="ARBA00005982"/>
    </source>
</evidence>
<reference evidence="9" key="5">
    <citation type="submission" date="2008-12" db="EMBL/GenBank/DDBJ databases">
        <title>Improved gene annotation of the rice (Oryza sativa) genomes.</title>
        <authorList>
            <person name="Wang J."/>
            <person name="Li R."/>
            <person name="Fan W."/>
            <person name="Huang Q."/>
            <person name="Zhang J."/>
            <person name="Zhou Y."/>
            <person name="Hu Y."/>
            <person name="Zi S."/>
            <person name="Li J."/>
            <person name="Ni P."/>
            <person name="Zheng H."/>
            <person name="Zhang Y."/>
            <person name="Zhao M."/>
            <person name="Hao Q."/>
            <person name="McDermott J."/>
            <person name="Samudrala R."/>
            <person name="Kristiansen K."/>
            <person name="Wong G.K.-S."/>
        </authorList>
    </citation>
    <scope>NUCLEOTIDE SEQUENCE</scope>
</reference>
<keyword evidence="3 7" id="KW-0812">Transmembrane</keyword>
<dbReference type="PANTHER" id="PTHR11654">
    <property type="entry name" value="OLIGOPEPTIDE TRANSPORTER-RELATED"/>
    <property type="match status" value="1"/>
</dbReference>
<evidence type="ECO:0000256" key="3">
    <source>
        <dbReference type="ARBA" id="ARBA00022692"/>
    </source>
</evidence>
<dbReference type="InterPro" id="IPR000109">
    <property type="entry name" value="POT_fam"/>
</dbReference>
<dbReference type="Proteomes" id="UP000007752">
    <property type="component" value="Chromosome 3"/>
</dbReference>
<dbReference type="Gene3D" id="1.20.1250.20">
    <property type="entry name" value="MFS general substrate transporter like domains"/>
    <property type="match status" value="1"/>
</dbReference>
<sequence>MAGGAASPSRRRWPWPASSSSPPSLPRRRPRLRLRHGVAAGQLRLARRLRRPGSLHRPRHGQLPPRLRHVQVPPGTSLMAELWCELARSSSPPSVRGTSRCLTTASSSTTVRQSAGRSWRTPTSSGSWTTRRGCGGGGGVIVGGGGGEAAAAAAQPWRLCTVTQVDELKVIVRMLPVWTRATGIVYCMVLVQQPLFTVQGRAMRRRLGFGAGAFAIPAASLHSVYAAAMLILVPLYDAAVVPAVRRLTSNKRGLTEMQRIGAGMTLSVAAMAAAATVEGRRLAVGKAAARLGSGKRRAEQQFGGGGDGAVSATTSSPRRQRGAGCWKRRARPWRRTS</sequence>
<feature type="compositionally biased region" description="Polar residues" evidence="6">
    <location>
        <begin position="94"/>
        <end position="115"/>
    </location>
</feature>
<reference evidence="10" key="2">
    <citation type="journal article" date="2005" name="Nature">
        <title>The map-based sequence of the rice genome.</title>
        <authorList>
            <consortium name="International rice genome sequencing project (IRGSP)"/>
            <person name="Matsumoto T."/>
            <person name="Wu J."/>
            <person name="Kanamori H."/>
            <person name="Katayose Y."/>
            <person name="Fujisawa M."/>
            <person name="Namiki N."/>
            <person name="Mizuno H."/>
            <person name="Yamamoto K."/>
            <person name="Antonio B.A."/>
            <person name="Baba T."/>
            <person name="Sakata K."/>
            <person name="Nagamura Y."/>
            <person name="Aoki H."/>
            <person name="Arikawa K."/>
            <person name="Arita K."/>
            <person name="Bito T."/>
            <person name="Chiden Y."/>
            <person name="Fujitsuka N."/>
            <person name="Fukunaka R."/>
            <person name="Hamada M."/>
            <person name="Harada C."/>
            <person name="Hayashi A."/>
            <person name="Hijishita S."/>
            <person name="Honda M."/>
            <person name="Hosokawa S."/>
            <person name="Ichikawa Y."/>
            <person name="Idonuma A."/>
            <person name="Iijima M."/>
            <person name="Ikeda M."/>
            <person name="Ikeno M."/>
            <person name="Ito K."/>
            <person name="Ito S."/>
            <person name="Ito T."/>
            <person name="Ito Y."/>
            <person name="Ito Y."/>
            <person name="Iwabuchi A."/>
            <person name="Kamiya K."/>
            <person name="Karasawa W."/>
            <person name="Kurita K."/>
            <person name="Katagiri S."/>
            <person name="Kikuta A."/>
            <person name="Kobayashi H."/>
            <person name="Kobayashi N."/>
            <person name="Machita K."/>
            <person name="Maehara T."/>
            <person name="Masukawa M."/>
            <person name="Mizubayashi T."/>
            <person name="Mukai Y."/>
            <person name="Nagasaki H."/>
            <person name="Nagata Y."/>
            <person name="Naito S."/>
            <person name="Nakashima M."/>
            <person name="Nakama Y."/>
            <person name="Nakamichi Y."/>
            <person name="Nakamura M."/>
            <person name="Meguro A."/>
            <person name="Negishi M."/>
            <person name="Ohta I."/>
            <person name="Ohta T."/>
            <person name="Okamoto M."/>
            <person name="Ono N."/>
            <person name="Saji S."/>
            <person name="Sakaguchi M."/>
            <person name="Sakai K."/>
            <person name="Shibata M."/>
            <person name="Shimokawa T."/>
            <person name="Song J."/>
            <person name="Takazaki Y."/>
            <person name="Terasawa K."/>
            <person name="Tsugane M."/>
            <person name="Tsuji K."/>
            <person name="Ueda S."/>
            <person name="Waki K."/>
            <person name="Yamagata H."/>
            <person name="Yamamoto M."/>
            <person name="Yamamoto S."/>
            <person name="Yamane H."/>
            <person name="Yoshiki S."/>
            <person name="Yoshihara R."/>
            <person name="Yukawa K."/>
            <person name="Zhong H."/>
            <person name="Yano M."/>
            <person name="Yuan Q."/>
            <person name="Ouyang S."/>
            <person name="Liu J."/>
            <person name="Jones K.M."/>
            <person name="Gansberger K."/>
            <person name="Moffat K."/>
            <person name="Hill J."/>
            <person name="Bera J."/>
            <person name="Fadrosh D."/>
            <person name="Jin S."/>
            <person name="Johri S."/>
            <person name="Kim M."/>
            <person name="Overton L."/>
            <person name="Reardon M."/>
            <person name="Tsitrin T."/>
            <person name="Vuong H."/>
            <person name="Weaver B."/>
            <person name="Ciecko A."/>
            <person name="Tallon L."/>
            <person name="Jackson J."/>
            <person name="Pai G."/>
            <person name="Aken S.V."/>
            <person name="Utterback T."/>
            <person name="Reidmuller S."/>
            <person name="Feldblyum T."/>
            <person name="Hsiao J."/>
            <person name="Zismann V."/>
            <person name="Iobst S."/>
            <person name="de Vazeille A.R."/>
            <person name="Buell C.R."/>
            <person name="Ying K."/>
            <person name="Li Y."/>
            <person name="Lu T."/>
            <person name="Huang Y."/>
            <person name="Zhao Q."/>
            <person name="Feng Q."/>
            <person name="Zhang L."/>
            <person name="Zhu J."/>
            <person name="Weng Q."/>
            <person name="Mu J."/>
            <person name="Lu Y."/>
            <person name="Fan D."/>
            <person name="Liu Y."/>
            <person name="Guan J."/>
            <person name="Zhang Y."/>
            <person name="Yu S."/>
            <person name="Liu X."/>
            <person name="Zhang Y."/>
            <person name="Hong G."/>
            <person name="Han B."/>
            <person name="Choisne N."/>
            <person name="Demange N."/>
            <person name="Orjeda G."/>
            <person name="Samain S."/>
            <person name="Cattolico L."/>
            <person name="Pelletier E."/>
            <person name="Couloux A."/>
            <person name="Segurens B."/>
            <person name="Wincker P."/>
            <person name="D'Hont A."/>
            <person name="Scarpelli C."/>
            <person name="Weissenbach J."/>
            <person name="Salanoubat M."/>
            <person name="Quetier F."/>
            <person name="Yu Y."/>
            <person name="Kim H.R."/>
            <person name="Rambo T."/>
            <person name="Currie J."/>
            <person name="Collura K."/>
            <person name="Luo M."/>
            <person name="Yang T."/>
            <person name="Ammiraju J.S.S."/>
            <person name="Engler F."/>
            <person name="Soderlund C."/>
            <person name="Wing R.A."/>
            <person name="Palmer L.E."/>
            <person name="de la Bastide M."/>
            <person name="Spiegel L."/>
            <person name="Nascimento L."/>
            <person name="Zutavern T."/>
            <person name="O'Shaughnessy A."/>
            <person name="Dike S."/>
            <person name="Dedhia N."/>
            <person name="Preston R."/>
            <person name="Balija V."/>
            <person name="McCombie W.R."/>
            <person name="Chow T."/>
            <person name="Chen H."/>
            <person name="Chung M."/>
            <person name="Chen C."/>
            <person name="Shaw J."/>
            <person name="Wu H."/>
            <person name="Hsiao K."/>
            <person name="Chao Y."/>
            <person name="Chu M."/>
            <person name="Cheng C."/>
            <person name="Hour A."/>
            <person name="Lee P."/>
            <person name="Lin S."/>
            <person name="Lin Y."/>
            <person name="Liou J."/>
            <person name="Liu S."/>
            <person name="Hsing Y."/>
            <person name="Raghuvanshi S."/>
            <person name="Mohanty A."/>
            <person name="Bharti A.K."/>
            <person name="Gaur A."/>
            <person name="Gupta V."/>
            <person name="Kumar D."/>
            <person name="Ravi V."/>
            <person name="Vij S."/>
            <person name="Kapur A."/>
            <person name="Khurana P."/>
            <person name="Khurana P."/>
            <person name="Khurana J.P."/>
            <person name="Tyagi A.K."/>
            <person name="Gaikwad K."/>
            <person name="Singh A."/>
            <person name="Dalal V."/>
            <person name="Srivastava S."/>
            <person name="Dixit A."/>
            <person name="Pal A.K."/>
            <person name="Ghazi I.A."/>
            <person name="Yadav M."/>
            <person name="Pandit A."/>
            <person name="Bhargava A."/>
            <person name="Sureshbabu K."/>
            <person name="Batra K."/>
            <person name="Sharma T.R."/>
            <person name="Mohapatra T."/>
            <person name="Singh N.K."/>
            <person name="Messing J."/>
            <person name="Nelson A.B."/>
            <person name="Fuks G."/>
            <person name="Kavchok S."/>
            <person name="Keizer G."/>
            <person name="Linton E."/>
            <person name="Llaca V."/>
            <person name="Song R."/>
            <person name="Tanyolac B."/>
            <person name="Young S."/>
            <person name="Ho-Il K."/>
            <person name="Hahn J.H."/>
            <person name="Sangsakoo G."/>
            <person name="Vanavichit A."/>
            <person name="de Mattos Luiz.A.T."/>
            <person name="Zimmer P.D."/>
            <person name="Malone G."/>
            <person name="Dellagostin O."/>
            <person name="de Oliveira A.C."/>
            <person name="Bevan M."/>
            <person name="Bancroft I."/>
            <person name="Minx P."/>
            <person name="Cordum H."/>
            <person name="Wilson R."/>
            <person name="Cheng Z."/>
            <person name="Jin W."/>
            <person name="Jiang J."/>
            <person name="Leong S.A."/>
            <person name="Iwama H."/>
            <person name="Gojobori T."/>
            <person name="Itoh T."/>
            <person name="Niimura Y."/>
            <person name="Fujii Y."/>
            <person name="Habara T."/>
            <person name="Sakai H."/>
            <person name="Sato Y."/>
            <person name="Wilson G."/>
            <person name="Kumar K."/>
            <person name="McCouch S."/>
            <person name="Juretic N."/>
            <person name="Hoen D."/>
            <person name="Wright S."/>
            <person name="Bruskiewich R."/>
            <person name="Bureau T."/>
            <person name="Miyao A."/>
            <person name="Hirochika H."/>
            <person name="Nishikawa T."/>
            <person name="Kadowaki K."/>
            <person name="Sugiura M."/>
            <person name="Burr B."/>
            <person name="Sasaki T."/>
        </authorList>
    </citation>
    <scope>NUCLEOTIDE SEQUENCE [LARGE SCALE GENOMIC DNA]</scope>
    <source>
        <strain evidence="10">cv. Nipponbare</strain>
    </source>
</reference>
<name>A0A9K3Y8C9_ORYSJ</name>
<feature type="region of interest" description="Disordered" evidence="6">
    <location>
        <begin position="295"/>
        <end position="337"/>
    </location>
</feature>
<dbReference type="Proteomes" id="UP000000763">
    <property type="component" value="Chromosome 3"/>
</dbReference>
<evidence type="ECO:0000313" key="10">
    <source>
        <dbReference type="Proteomes" id="UP000000763"/>
    </source>
</evidence>
<evidence type="ECO:0000313" key="9">
    <source>
        <dbReference type="EMBL" id="EAZ26524.1"/>
    </source>
</evidence>
<comment type="similarity">
    <text evidence="2">Belongs to the major facilitator superfamily. Proton-dependent oligopeptide transporter (POT/PTR) (TC 2.A.17) family.</text>
</comment>
<evidence type="ECO:0000256" key="4">
    <source>
        <dbReference type="ARBA" id="ARBA00022989"/>
    </source>
</evidence>
<reference evidence="8" key="1">
    <citation type="submission" date="2003-01" db="EMBL/GenBank/DDBJ databases">
        <title>Rice Genomic Sequence.</title>
        <authorList>
            <person name="Wing R.A."/>
            <person name="Yu Y."/>
            <person name="Soderlund C."/>
            <person name="Kim H.-R."/>
            <person name="Rambo T."/>
            <person name="Currie J."/>
            <person name="Collura K."/>
            <person name="McCombie D.W.R."/>
            <person name="de la Bastide M."/>
            <person name="Spiegel L."/>
            <person name="Preston R."/>
            <person name="Kirchoff K."/>
            <person name="Kuit K."/>
            <person name="Nascimento L."/>
            <person name="Zutavern T."/>
            <person name="Balija V."/>
            <person name="Bell M."/>
            <person name="Baker J."/>
            <person name="Santos L."/>
            <person name="Miller B."/>
            <person name="Katzenberger F."/>
            <person name="Muller S."/>
            <person name="King L."/>
            <person name="Yang C."/>
            <person name="O'Shaugnessy A."/>
            <person name="Palmer L."/>
            <person name="Dedhia N."/>
        </authorList>
    </citation>
    <scope>NUCLEOTIDE SEQUENCE</scope>
</reference>
<feature type="transmembrane region" description="Helical" evidence="7">
    <location>
        <begin position="209"/>
        <end position="236"/>
    </location>
</feature>
<evidence type="ECO:0000313" key="8">
    <source>
        <dbReference type="EMBL" id="AAO16993.1"/>
    </source>
</evidence>
<gene>
    <name evidence="9" type="ORF">OsJ_10419</name>
    <name evidence="8" type="ORF">OSJNBa0013D02.3</name>
</gene>
<feature type="compositionally biased region" description="Low complexity" evidence="6">
    <location>
        <begin position="1"/>
        <end position="22"/>
    </location>
</feature>
<organism evidence="9">
    <name type="scientific">Oryza sativa subsp. japonica</name>
    <name type="common">Rice</name>
    <dbReference type="NCBI Taxonomy" id="39947"/>
    <lineage>
        <taxon>Eukaryota</taxon>
        <taxon>Viridiplantae</taxon>
        <taxon>Streptophyta</taxon>
        <taxon>Embryophyta</taxon>
        <taxon>Tracheophyta</taxon>
        <taxon>Spermatophyta</taxon>
        <taxon>Magnoliopsida</taxon>
        <taxon>Liliopsida</taxon>
        <taxon>Poales</taxon>
        <taxon>Poaceae</taxon>
        <taxon>BOP clade</taxon>
        <taxon>Oryzoideae</taxon>
        <taxon>Oryzeae</taxon>
        <taxon>Oryzinae</taxon>
        <taxon>Oryza</taxon>
        <taxon>Oryza sativa</taxon>
    </lineage>
</organism>
<reference evidence="10" key="4">
    <citation type="journal article" date="2008" name="Nucleic Acids Res.">
        <title>The rice annotation project database (RAP-DB): 2008 update.</title>
        <authorList>
            <consortium name="The rice annotation project (RAP)"/>
        </authorList>
    </citation>
    <scope>GENOME REANNOTATION</scope>
    <source>
        <strain evidence="10">cv. Nipponbare</strain>
    </source>
</reference>
<evidence type="ECO:0000256" key="5">
    <source>
        <dbReference type="ARBA" id="ARBA00023136"/>
    </source>
</evidence>
<protein>
    <submittedName>
        <fullName evidence="9">Uncharacterized protein</fullName>
    </submittedName>
</protein>
<dbReference type="EMBL" id="AC134232">
    <property type="protein sequence ID" value="AAO16993.1"/>
    <property type="molecule type" value="Genomic_DNA"/>
</dbReference>